<dbReference type="RefSeq" id="WP_344899389.1">
    <property type="nucleotide sequence ID" value="NZ_BAAAWD010000014.1"/>
</dbReference>
<dbReference type="SUPFAM" id="SSF52540">
    <property type="entry name" value="P-loop containing nucleoside triphosphate hydrolases"/>
    <property type="match status" value="1"/>
</dbReference>
<organism evidence="2 3">
    <name type="scientific">Streptosporangium longisporum</name>
    <dbReference type="NCBI Taxonomy" id="46187"/>
    <lineage>
        <taxon>Bacteria</taxon>
        <taxon>Bacillati</taxon>
        <taxon>Actinomycetota</taxon>
        <taxon>Actinomycetes</taxon>
        <taxon>Streptosporangiales</taxon>
        <taxon>Streptosporangiaceae</taxon>
        <taxon>Streptosporangium</taxon>
    </lineage>
</organism>
<dbReference type="InterPro" id="IPR018647">
    <property type="entry name" value="SLFN_3-like_DNA/RNA_helicase"/>
</dbReference>
<feature type="domain" description="AAA+ ATPase" evidence="1">
    <location>
        <begin position="267"/>
        <end position="411"/>
    </location>
</feature>
<proteinExistence type="predicted"/>
<comment type="caution">
    <text evidence="2">The sequence shown here is derived from an EMBL/GenBank/DDBJ whole genome shotgun (WGS) entry which is preliminary data.</text>
</comment>
<evidence type="ECO:0000259" key="1">
    <source>
        <dbReference type="SMART" id="SM00382"/>
    </source>
</evidence>
<evidence type="ECO:0000313" key="3">
    <source>
        <dbReference type="Proteomes" id="UP001499930"/>
    </source>
</evidence>
<dbReference type="SMART" id="SM00382">
    <property type="entry name" value="AAA"/>
    <property type="match status" value="1"/>
</dbReference>
<dbReference type="Gene3D" id="3.40.50.300">
    <property type="entry name" value="P-loop containing nucleotide triphosphate hydrolases"/>
    <property type="match status" value="1"/>
</dbReference>
<dbReference type="EMBL" id="BAAAWD010000014">
    <property type="protein sequence ID" value="GAA3019704.1"/>
    <property type="molecule type" value="Genomic_DNA"/>
</dbReference>
<dbReference type="Pfam" id="PF09848">
    <property type="entry name" value="SLFN-g3_helicase"/>
    <property type="match status" value="1"/>
</dbReference>
<accession>A0ABP6KRY7</accession>
<reference evidence="3" key="1">
    <citation type="journal article" date="2019" name="Int. J. Syst. Evol. Microbiol.">
        <title>The Global Catalogue of Microorganisms (GCM) 10K type strain sequencing project: providing services to taxonomists for standard genome sequencing and annotation.</title>
        <authorList>
            <consortium name="The Broad Institute Genomics Platform"/>
            <consortium name="The Broad Institute Genome Sequencing Center for Infectious Disease"/>
            <person name="Wu L."/>
            <person name="Ma J."/>
        </authorList>
    </citation>
    <scope>NUCLEOTIDE SEQUENCE [LARGE SCALE GENOMIC DNA]</scope>
    <source>
        <strain evidence="3">JCM 3106</strain>
    </source>
</reference>
<dbReference type="Proteomes" id="UP001499930">
    <property type="component" value="Unassembled WGS sequence"/>
</dbReference>
<sequence length="632" mass="70510">MASRCLYQATAGDLANAISAGHLIRELRRSFDVLIGGKLDDKEVESWRNSIPTVVELLLETNLAEVQVLVEFKIPITDVRMDLVLVGSHPGSGRMSVVVVENKQWEWVRPDPGSQMVHAPGAPNSNPRLHPVRQVWGYRQVLIDYIPLLKQSAEVSCIVNMHNATGETLATIRPSAMGLQCDPLYARMYGKDHREQFKRALRTALAPEKAAHYTQELLEAPVLPTGGLMAVVSDSVCHRSVFPLLDEQREAYDYVRGAVTRSKQGAPKEAVVIVGGPGTGKSVIAVELLGALNRQGVRAVHATGSRSFTQTLRDNVERVDPRARRSFSYFNSYTHATTNDLDVLLCDEAHRLRETSRKRDTRNGYDDGRQAPPQVQELINAAQVPVFLLDEHQLVRRGEVGSVQLIHDTATAMGVKVHQIDLRHQFRCGGCPEYVTWIENLLGLGSEQGPQRWLPLDTFELYVARTPAVMENFLRTKLPQGHTARIAAGFCWPWSKPQDNGALVNDIKIDDWHRPWNSKADRTVNGVPPSSLWASDPAGFDQVGCIYTAQGFEYDYAGVIFGKDLTWTEQGWKSDRRANKDTAVNVAPRFDQLVRNTYRVLATRGMRGAVLYSEDLTTNRLFARLGVPVLPE</sequence>
<keyword evidence="3" id="KW-1185">Reference proteome</keyword>
<dbReference type="InterPro" id="IPR027417">
    <property type="entry name" value="P-loop_NTPase"/>
</dbReference>
<protein>
    <submittedName>
        <fullName evidence="2">DUF2075 domain-containing protein</fullName>
    </submittedName>
</protein>
<dbReference type="CDD" id="cd00009">
    <property type="entry name" value="AAA"/>
    <property type="match status" value="1"/>
</dbReference>
<dbReference type="InterPro" id="IPR003593">
    <property type="entry name" value="AAA+_ATPase"/>
</dbReference>
<gene>
    <name evidence="2" type="ORF">GCM10017559_49920</name>
</gene>
<name>A0ABP6KRY7_9ACTN</name>
<evidence type="ECO:0000313" key="2">
    <source>
        <dbReference type="EMBL" id="GAA3019704.1"/>
    </source>
</evidence>